<dbReference type="EMBL" id="CP017599">
    <property type="protein sequence ID" value="AOX00315.1"/>
    <property type="molecule type" value="Genomic_DNA"/>
</dbReference>
<keyword evidence="1" id="KW-0812">Transmembrane</keyword>
<protein>
    <submittedName>
        <fullName evidence="2">Uncharacterized protein</fullName>
    </submittedName>
</protein>
<proteinExistence type="predicted"/>
<dbReference type="OrthoDB" id="514667at2"/>
<dbReference type="STRING" id="1458985.BJP34_13390"/>
<dbReference type="KEGG" id="mpro:BJP34_13390"/>
<gene>
    <name evidence="2" type="ORF">BJP34_13390</name>
</gene>
<keyword evidence="1" id="KW-0472">Membrane</keyword>
<evidence type="ECO:0000256" key="1">
    <source>
        <dbReference type="SAM" id="Phobius"/>
    </source>
</evidence>
<dbReference type="Proteomes" id="UP000177870">
    <property type="component" value="Chromosome"/>
</dbReference>
<dbReference type="AlphaFoldDB" id="A0A1D8TRS6"/>
<dbReference type="RefSeq" id="WP_070392777.1">
    <property type="nucleotide sequence ID" value="NZ_CP017599.1"/>
</dbReference>
<sequence length="96" mass="11027">MFQLLYVLIYALQPYLDLICFCLAWGLMMILAWTVLSAVRESFAVAKRLHQIPCSNCQFFTGDYRLKCTVHPSVANSEAAINCMDFCSKNNYMTRV</sequence>
<evidence type="ECO:0000313" key="2">
    <source>
        <dbReference type="EMBL" id="AOX00315.1"/>
    </source>
</evidence>
<keyword evidence="1" id="KW-1133">Transmembrane helix</keyword>
<evidence type="ECO:0000313" key="3">
    <source>
        <dbReference type="Proteomes" id="UP000177870"/>
    </source>
</evidence>
<accession>A0A1D8TRS6</accession>
<name>A0A1D8TRS6_9CYAN</name>
<reference evidence="3" key="1">
    <citation type="submission" date="2016-10" db="EMBL/GenBank/DDBJ databases">
        <title>Comparative genomics uncovers the prolific and rare metabolic potential of the cyanobacterial genus Moorea.</title>
        <authorList>
            <person name="Leao T."/>
            <person name="Castelao G."/>
            <person name="Korobeynikov A."/>
            <person name="Monroe E.A."/>
            <person name="Podell S."/>
            <person name="Glukhov E."/>
            <person name="Allen E."/>
            <person name="Gerwick W.H."/>
            <person name="Gerwick L."/>
        </authorList>
    </citation>
    <scope>NUCLEOTIDE SEQUENCE [LARGE SCALE GENOMIC DNA]</scope>
    <source>
        <strain evidence="3">PAL-8-15-08-1</strain>
    </source>
</reference>
<organism evidence="2 3">
    <name type="scientific">Moorena producens PAL-8-15-08-1</name>
    <dbReference type="NCBI Taxonomy" id="1458985"/>
    <lineage>
        <taxon>Bacteria</taxon>
        <taxon>Bacillati</taxon>
        <taxon>Cyanobacteriota</taxon>
        <taxon>Cyanophyceae</taxon>
        <taxon>Coleofasciculales</taxon>
        <taxon>Coleofasciculaceae</taxon>
        <taxon>Moorena</taxon>
    </lineage>
</organism>
<feature type="transmembrane region" description="Helical" evidence="1">
    <location>
        <begin position="15"/>
        <end position="39"/>
    </location>
</feature>